<dbReference type="Proteomes" id="UP000295252">
    <property type="component" value="Chromosome IX"/>
</dbReference>
<sequence length="72" mass="7902">MVGVRVVHIYTYGRIILSPSFAVHSIRNCCCLPPHHNWSSQVKKAIKRLETSHGSALANCIAKNSRTSSLGV</sequence>
<accession>A0A068TZL1</accession>
<keyword evidence="2" id="KW-1185">Reference proteome</keyword>
<name>A0A068TZL1_COFCA</name>
<dbReference type="AlphaFoldDB" id="A0A068TZL1"/>
<dbReference type="EMBL" id="HG739091">
    <property type="protein sequence ID" value="CDP01512.1"/>
    <property type="molecule type" value="Genomic_DNA"/>
</dbReference>
<reference evidence="2" key="1">
    <citation type="journal article" date="2014" name="Science">
        <title>The coffee genome provides insight into the convergent evolution of caffeine biosynthesis.</title>
        <authorList>
            <person name="Denoeud F."/>
            <person name="Carretero-Paulet L."/>
            <person name="Dereeper A."/>
            <person name="Droc G."/>
            <person name="Guyot R."/>
            <person name="Pietrella M."/>
            <person name="Zheng C."/>
            <person name="Alberti A."/>
            <person name="Anthony F."/>
            <person name="Aprea G."/>
            <person name="Aury J.M."/>
            <person name="Bento P."/>
            <person name="Bernard M."/>
            <person name="Bocs S."/>
            <person name="Campa C."/>
            <person name="Cenci A."/>
            <person name="Combes M.C."/>
            <person name="Crouzillat D."/>
            <person name="Da Silva C."/>
            <person name="Daddiego L."/>
            <person name="De Bellis F."/>
            <person name="Dussert S."/>
            <person name="Garsmeur O."/>
            <person name="Gayraud T."/>
            <person name="Guignon V."/>
            <person name="Jahn K."/>
            <person name="Jamilloux V."/>
            <person name="Joet T."/>
            <person name="Labadie K."/>
            <person name="Lan T."/>
            <person name="Leclercq J."/>
            <person name="Lepelley M."/>
            <person name="Leroy T."/>
            <person name="Li L.T."/>
            <person name="Librado P."/>
            <person name="Lopez L."/>
            <person name="Munoz A."/>
            <person name="Noel B."/>
            <person name="Pallavicini A."/>
            <person name="Perrotta G."/>
            <person name="Poncet V."/>
            <person name="Pot D."/>
            <person name="Priyono X."/>
            <person name="Rigoreau M."/>
            <person name="Rouard M."/>
            <person name="Rozas J."/>
            <person name="Tranchant-Dubreuil C."/>
            <person name="VanBuren R."/>
            <person name="Zhang Q."/>
            <person name="Andrade A.C."/>
            <person name="Argout X."/>
            <person name="Bertrand B."/>
            <person name="de Kochko A."/>
            <person name="Graziosi G."/>
            <person name="Henry R.J."/>
            <person name="Jayarama X."/>
            <person name="Ming R."/>
            <person name="Nagai C."/>
            <person name="Rounsley S."/>
            <person name="Sankoff D."/>
            <person name="Giuliano G."/>
            <person name="Albert V.A."/>
            <person name="Wincker P."/>
            <person name="Lashermes P."/>
        </authorList>
    </citation>
    <scope>NUCLEOTIDE SEQUENCE [LARGE SCALE GENOMIC DNA]</scope>
    <source>
        <strain evidence="2">cv. DH200-94</strain>
    </source>
</reference>
<dbReference type="Gramene" id="CDP01512">
    <property type="protein sequence ID" value="CDP01512"/>
    <property type="gene ID" value="GSCOC_T00036591001"/>
</dbReference>
<gene>
    <name evidence="1" type="ORF">GSCOC_T00036591001</name>
</gene>
<organism evidence="1 2">
    <name type="scientific">Coffea canephora</name>
    <name type="common">Robusta coffee</name>
    <dbReference type="NCBI Taxonomy" id="49390"/>
    <lineage>
        <taxon>Eukaryota</taxon>
        <taxon>Viridiplantae</taxon>
        <taxon>Streptophyta</taxon>
        <taxon>Embryophyta</taxon>
        <taxon>Tracheophyta</taxon>
        <taxon>Spermatophyta</taxon>
        <taxon>Magnoliopsida</taxon>
        <taxon>eudicotyledons</taxon>
        <taxon>Gunneridae</taxon>
        <taxon>Pentapetalae</taxon>
        <taxon>asterids</taxon>
        <taxon>lamiids</taxon>
        <taxon>Gentianales</taxon>
        <taxon>Rubiaceae</taxon>
        <taxon>Ixoroideae</taxon>
        <taxon>Gardenieae complex</taxon>
        <taxon>Bertiereae - Coffeeae clade</taxon>
        <taxon>Coffeeae</taxon>
        <taxon>Coffea</taxon>
    </lineage>
</organism>
<dbReference type="InParanoid" id="A0A068TZL1"/>
<evidence type="ECO:0000313" key="2">
    <source>
        <dbReference type="Proteomes" id="UP000295252"/>
    </source>
</evidence>
<protein>
    <submittedName>
        <fullName evidence="1">Uncharacterized protein</fullName>
    </submittedName>
</protein>
<proteinExistence type="predicted"/>
<evidence type="ECO:0000313" key="1">
    <source>
        <dbReference type="EMBL" id="CDP01512.1"/>
    </source>
</evidence>